<proteinExistence type="predicted"/>
<reference evidence="4" key="1">
    <citation type="journal article" date="2020" name="Stud. Mycol.">
        <title>101 Dothideomycetes genomes: a test case for predicting lifestyles and emergence of pathogens.</title>
        <authorList>
            <person name="Haridas S."/>
            <person name="Albert R."/>
            <person name="Binder M."/>
            <person name="Bloem J."/>
            <person name="Labutti K."/>
            <person name="Salamov A."/>
            <person name="Andreopoulos B."/>
            <person name="Baker S."/>
            <person name="Barry K."/>
            <person name="Bills G."/>
            <person name="Bluhm B."/>
            <person name="Cannon C."/>
            <person name="Castanera R."/>
            <person name="Culley D."/>
            <person name="Daum C."/>
            <person name="Ezra D."/>
            <person name="Gonzalez J."/>
            <person name="Henrissat B."/>
            <person name="Kuo A."/>
            <person name="Liang C."/>
            <person name="Lipzen A."/>
            <person name="Lutzoni F."/>
            <person name="Magnuson J."/>
            <person name="Mondo S."/>
            <person name="Nolan M."/>
            <person name="Ohm R."/>
            <person name="Pangilinan J."/>
            <person name="Park H.-J."/>
            <person name="Ramirez L."/>
            <person name="Alfaro M."/>
            <person name="Sun H."/>
            <person name="Tritt A."/>
            <person name="Yoshinaga Y."/>
            <person name="Zwiers L.-H."/>
            <person name="Turgeon B."/>
            <person name="Goodwin S."/>
            <person name="Spatafora J."/>
            <person name="Crous P."/>
            <person name="Grigoriev I."/>
        </authorList>
    </citation>
    <scope>NUCLEOTIDE SEQUENCE</scope>
    <source>
        <strain evidence="4">CBS 627.86</strain>
    </source>
</reference>
<dbReference type="EMBL" id="ML977355">
    <property type="protein sequence ID" value="KAF2107249.1"/>
    <property type="molecule type" value="Genomic_DNA"/>
</dbReference>
<dbReference type="SUPFAM" id="SSF57701">
    <property type="entry name" value="Zn2/Cys6 DNA-binding domain"/>
    <property type="match status" value="1"/>
</dbReference>
<keyword evidence="5" id="KW-1185">Reference proteome</keyword>
<dbReference type="GO" id="GO:0000976">
    <property type="term" value="F:transcription cis-regulatory region binding"/>
    <property type="evidence" value="ECO:0007669"/>
    <property type="project" value="TreeGrafter"/>
</dbReference>
<protein>
    <submittedName>
        <fullName evidence="4">Fungal-specific transcription factor domain-containing protein</fullName>
    </submittedName>
</protein>
<dbReference type="Proteomes" id="UP000799770">
    <property type="component" value="Unassembled WGS sequence"/>
</dbReference>
<dbReference type="Pfam" id="PF11951">
    <property type="entry name" value="Fungal_trans_2"/>
    <property type="match status" value="1"/>
</dbReference>
<organism evidence="4 5">
    <name type="scientific">Lophiotrema nucula</name>
    <dbReference type="NCBI Taxonomy" id="690887"/>
    <lineage>
        <taxon>Eukaryota</taxon>
        <taxon>Fungi</taxon>
        <taxon>Dikarya</taxon>
        <taxon>Ascomycota</taxon>
        <taxon>Pezizomycotina</taxon>
        <taxon>Dothideomycetes</taxon>
        <taxon>Pleosporomycetidae</taxon>
        <taxon>Pleosporales</taxon>
        <taxon>Lophiotremataceae</taxon>
        <taxon>Lophiotrema</taxon>
    </lineage>
</organism>
<dbReference type="Pfam" id="PF00172">
    <property type="entry name" value="Zn_clus"/>
    <property type="match status" value="1"/>
</dbReference>
<dbReference type="GO" id="GO:0045944">
    <property type="term" value="P:positive regulation of transcription by RNA polymerase II"/>
    <property type="evidence" value="ECO:0007669"/>
    <property type="project" value="TreeGrafter"/>
</dbReference>
<sequence>MPSYTNNKGCWTCKDRKIACDKRLPFCVKCEKAGRQCLGYGTRLSWPRDNDRRRAIVSQEPRCSKMAFRPHPRNSDYLNVFYRDVELSYELTGGAGSKDPCTERNEHYHWDVMPKHSAVGIPRLAFNPSWMPITLNNTHLSLVSYFDKHLAMCLSPIQNARVRDLTLRMAFEDGSPASYAILCSISALSSLHLKDTVHAVEYKRKALSAVWASASQTSDTKSVLQRIIAVNFVACFETYANPNVSIDWAVAICYAKTAAINTYAADQTYIGDLALILDWVFYYDVISRFAVRHFDRRFDSMLVCARKQHLMWVEMNSPDKTYIVPTLGCSLEVLNAIASIIDVVLEIEAGSDPDHEVFDRLERRLRYAKQDIRFEETDGPQSTNTAAQASLVAELHRLAGMIYLHRAARQSLCTNPTLQRLVDDAFGVMEHLETCDRPLPLFVVGCEARRDDQRAIVLNLISRTQVRYLMNIVRVRKFLERFWAQDDLDIDQSIDYAAKVTAVLSSSEMLPAFS</sequence>
<accession>A0A6A5YJ24</accession>
<dbReference type="CDD" id="cd00067">
    <property type="entry name" value="GAL4"/>
    <property type="match status" value="1"/>
</dbReference>
<dbReference type="SMART" id="SM00066">
    <property type="entry name" value="GAL4"/>
    <property type="match status" value="1"/>
</dbReference>
<evidence type="ECO:0000313" key="5">
    <source>
        <dbReference type="Proteomes" id="UP000799770"/>
    </source>
</evidence>
<comment type="subcellular location">
    <subcellularLocation>
        <location evidence="1">Nucleus</location>
    </subcellularLocation>
</comment>
<dbReference type="GO" id="GO:0008270">
    <property type="term" value="F:zinc ion binding"/>
    <property type="evidence" value="ECO:0007669"/>
    <property type="project" value="InterPro"/>
</dbReference>
<dbReference type="GO" id="GO:0000981">
    <property type="term" value="F:DNA-binding transcription factor activity, RNA polymerase II-specific"/>
    <property type="evidence" value="ECO:0007669"/>
    <property type="project" value="InterPro"/>
</dbReference>
<gene>
    <name evidence="4" type="ORF">BDV96DRAFT_302610</name>
</gene>
<evidence type="ECO:0000259" key="3">
    <source>
        <dbReference type="PROSITE" id="PS50048"/>
    </source>
</evidence>
<name>A0A6A5YJ24_9PLEO</name>
<dbReference type="InterPro" id="IPR021858">
    <property type="entry name" value="Fun_TF"/>
</dbReference>
<dbReference type="PANTHER" id="PTHR37534:SF39">
    <property type="entry name" value="TRANSCRIPTION FACTOR DOMAIN-CONTAINING PROTEIN"/>
    <property type="match status" value="1"/>
</dbReference>
<dbReference type="InterPro" id="IPR036864">
    <property type="entry name" value="Zn2-C6_fun-type_DNA-bd_sf"/>
</dbReference>
<evidence type="ECO:0000313" key="4">
    <source>
        <dbReference type="EMBL" id="KAF2107249.1"/>
    </source>
</evidence>
<dbReference type="InterPro" id="IPR001138">
    <property type="entry name" value="Zn2Cys6_DnaBD"/>
</dbReference>
<dbReference type="PROSITE" id="PS00463">
    <property type="entry name" value="ZN2_CY6_FUNGAL_1"/>
    <property type="match status" value="1"/>
</dbReference>
<dbReference type="GO" id="GO:0005634">
    <property type="term" value="C:nucleus"/>
    <property type="evidence" value="ECO:0007669"/>
    <property type="project" value="UniProtKB-SubCell"/>
</dbReference>
<dbReference type="AlphaFoldDB" id="A0A6A5YJ24"/>
<feature type="domain" description="Zn(2)-C6 fungal-type" evidence="3">
    <location>
        <begin position="9"/>
        <end position="37"/>
    </location>
</feature>
<evidence type="ECO:0000256" key="1">
    <source>
        <dbReference type="ARBA" id="ARBA00004123"/>
    </source>
</evidence>
<keyword evidence="2" id="KW-0539">Nucleus</keyword>
<dbReference type="PROSITE" id="PS50048">
    <property type="entry name" value="ZN2_CY6_FUNGAL_2"/>
    <property type="match status" value="1"/>
</dbReference>
<dbReference type="OrthoDB" id="5130013at2759"/>
<evidence type="ECO:0000256" key="2">
    <source>
        <dbReference type="ARBA" id="ARBA00023242"/>
    </source>
</evidence>
<dbReference type="PANTHER" id="PTHR37534">
    <property type="entry name" value="TRANSCRIPTIONAL ACTIVATOR PROTEIN UGA3"/>
    <property type="match status" value="1"/>
</dbReference>
<dbReference type="Gene3D" id="4.10.240.10">
    <property type="entry name" value="Zn(2)-C6 fungal-type DNA-binding domain"/>
    <property type="match status" value="1"/>
</dbReference>